<dbReference type="OrthoDB" id="229248at2157"/>
<dbReference type="RefSeq" id="WP_092892483.1">
    <property type="nucleotide sequence ID" value="NZ_FOOQ01000002.1"/>
</dbReference>
<organism evidence="1 2">
    <name type="scientific">Halopelagius inordinatus</name>
    <dbReference type="NCBI Taxonomy" id="553467"/>
    <lineage>
        <taxon>Archaea</taxon>
        <taxon>Methanobacteriati</taxon>
        <taxon>Methanobacteriota</taxon>
        <taxon>Stenosarchaea group</taxon>
        <taxon>Halobacteria</taxon>
        <taxon>Halobacteriales</taxon>
        <taxon>Haloferacaceae</taxon>
    </lineage>
</organism>
<dbReference type="EMBL" id="FOOQ01000002">
    <property type="protein sequence ID" value="SFG55844.1"/>
    <property type="molecule type" value="Genomic_DNA"/>
</dbReference>
<dbReference type="Proteomes" id="UP000198876">
    <property type="component" value="Unassembled WGS sequence"/>
</dbReference>
<evidence type="ECO:0000313" key="2">
    <source>
        <dbReference type="Proteomes" id="UP000198876"/>
    </source>
</evidence>
<keyword evidence="2" id="KW-1185">Reference proteome</keyword>
<reference evidence="2" key="1">
    <citation type="submission" date="2016-10" db="EMBL/GenBank/DDBJ databases">
        <authorList>
            <person name="Varghese N."/>
            <person name="Submissions S."/>
        </authorList>
    </citation>
    <scope>NUCLEOTIDE SEQUENCE [LARGE SCALE GENOMIC DNA]</scope>
    <source>
        <strain evidence="2">CGMCC 1.7739</strain>
    </source>
</reference>
<evidence type="ECO:0008006" key="3">
    <source>
        <dbReference type="Google" id="ProtNLM"/>
    </source>
</evidence>
<sequence>MTVELSKGDREKTVVSGNERIGVVTDVRGGRAYVDPEWDNVDEGLRETLDWTEDDDAHTVEESAFATAQNDELRLRSDLF</sequence>
<evidence type="ECO:0000313" key="1">
    <source>
        <dbReference type="EMBL" id="SFG55844.1"/>
    </source>
</evidence>
<proteinExistence type="predicted"/>
<protein>
    <recommendedName>
        <fullName evidence="3">PRC-barrel domain-containing protein</fullName>
    </recommendedName>
</protein>
<name>A0A1I2SSL2_9EURY</name>
<accession>A0A1I2SSL2</accession>
<gene>
    <name evidence="1" type="ORF">SAMN04488063_2412</name>
</gene>
<dbReference type="AlphaFoldDB" id="A0A1I2SSL2"/>